<evidence type="ECO:0000313" key="2">
    <source>
        <dbReference type="EMBL" id="VDM66726.1"/>
    </source>
</evidence>
<organism evidence="2 3">
    <name type="scientific">Strongylus vulgaris</name>
    <name type="common">Blood worm</name>
    <dbReference type="NCBI Taxonomy" id="40348"/>
    <lineage>
        <taxon>Eukaryota</taxon>
        <taxon>Metazoa</taxon>
        <taxon>Ecdysozoa</taxon>
        <taxon>Nematoda</taxon>
        <taxon>Chromadorea</taxon>
        <taxon>Rhabditida</taxon>
        <taxon>Rhabditina</taxon>
        <taxon>Rhabditomorpha</taxon>
        <taxon>Strongyloidea</taxon>
        <taxon>Strongylidae</taxon>
        <taxon>Strongylus</taxon>
    </lineage>
</organism>
<dbReference type="OrthoDB" id="5847181at2759"/>
<accession>A0A3P7IB39</accession>
<keyword evidence="1" id="KW-0175">Coiled coil</keyword>
<protein>
    <submittedName>
        <fullName evidence="2">Uncharacterized protein</fullName>
    </submittedName>
</protein>
<keyword evidence="3" id="KW-1185">Reference proteome</keyword>
<dbReference type="AlphaFoldDB" id="A0A3P7IB39"/>
<reference evidence="2 3" key="1">
    <citation type="submission" date="2018-11" db="EMBL/GenBank/DDBJ databases">
        <authorList>
            <consortium name="Pathogen Informatics"/>
        </authorList>
    </citation>
    <scope>NUCLEOTIDE SEQUENCE [LARGE SCALE GENOMIC DNA]</scope>
</reference>
<proteinExistence type="predicted"/>
<name>A0A3P7IB39_STRVU</name>
<evidence type="ECO:0000256" key="1">
    <source>
        <dbReference type="SAM" id="Coils"/>
    </source>
</evidence>
<dbReference type="EMBL" id="UYYB01003560">
    <property type="protein sequence ID" value="VDM66726.1"/>
    <property type="molecule type" value="Genomic_DNA"/>
</dbReference>
<sequence>MPAKIRVATPWGVSLDCCEKKELVASPHVIIKSIARVGFPLQRVDISAENDVVERPSSRSSHKKCDVMILKPREVVHPSPPSTPNVRRSKRNRMKPVRQWLGELPVYEVSPGGSKTLVGVNEVEVRDKRWLKVRSANLKIAQEREMQLREQQRRLREKRREEARRRKLVKIRELKLRHKKGEDLHTTIDSIVTSSDEDDEEDDIEAIVHVR</sequence>
<feature type="coiled-coil region" evidence="1">
    <location>
        <begin position="138"/>
        <end position="165"/>
    </location>
</feature>
<evidence type="ECO:0000313" key="3">
    <source>
        <dbReference type="Proteomes" id="UP000270094"/>
    </source>
</evidence>
<dbReference type="Proteomes" id="UP000270094">
    <property type="component" value="Unassembled WGS sequence"/>
</dbReference>
<gene>
    <name evidence="2" type="ORF">SVUK_LOCUS1724</name>
</gene>